<keyword evidence="2" id="KW-0648">Protein biosynthesis</keyword>
<feature type="compositionally biased region" description="Basic and acidic residues" evidence="1">
    <location>
        <begin position="137"/>
        <end position="147"/>
    </location>
</feature>
<dbReference type="EMBL" id="JAHWGI010001155">
    <property type="protein sequence ID" value="KAK3923866.1"/>
    <property type="molecule type" value="Genomic_DNA"/>
</dbReference>
<evidence type="ECO:0000256" key="1">
    <source>
        <dbReference type="SAM" id="MobiDB-lite"/>
    </source>
</evidence>
<dbReference type="Proteomes" id="UP001219518">
    <property type="component" value="Unassembled WGS sequence"/>
</dbReference>
<gene>
    <name evidence="2" type="ORF">KUF71_002260</name>
</gene>
<comment type="caution">
    <text evidence="2">The sequence shown here is derived from an EMBL/GenBank/DDBJ whole genome shotgun (WGS) entry which is preliminary data.</text>
</comment>
<organism evidence="2 3">
    <name type="scientific">Frankliniella fusca</name>
    <dbReference type="NCBI Taxonomy" id="407009"/>
    <lineage>
        <taxon>Eukaryota</taxon>
        <taxon>Metazoa</taxon>
        <taxon>Ecdysozoa</taxon>
        <taxon>Arthropoda</taxon>
        <taxon>Hexapoda</taxon>
        <taxon>Insecta</taxon>
        <taxon>Pterygota</taxon>
        <taxon>Neoptera</taxon>
        <taxon>Paraneoptera</taxon>
        <taxon>Thysanoptera</taxon>
        <taxon>Terebrantia</taxon>
        <taxon>Thripoidea</taxon>
        <taxon>Thripidae</taxon>
        <taxon>Frankliniella</taxon>
    </lineage>
</organism>
<protein>
    <submittedName>
        <fullName evidence="2">Elongation factor 4</fullName>
    </submittedName>
</protein>
<evidence type="ECO:0000313" key="2">
    <source>
        <dbReference type="EMBL" id="KAK3923866.1"/>
    </source>
</evidence>
<proteinExistence type="predicted"/>
<reference evidence="2" key="1">
    <citation type="submission" date="2021-07" db="EMBL/GenBank/DDBJ databases">
        <authorList>
            <person name="Catto M.A."/>
            <person name="Jacobson A."/>
            <person name="Kennedy G."/>
            <person name="Labadie P."/>
            <person name="Hunt B.G."/>
            <person name="Srinivasan R."/>
        </authorList>
    </citation>
    <scope>NUCLEOTIDE SEQUENCE</scope>
    <source>
        <strain evidence="2">PL_HMW_Pooled</strain>
        <tissue evidence="2">Head</tissue>
    </source>
</reference>
<keyword evidence="2" id="KW-0251">Elongation factor</keyword>
<evidence type="ECO:0000313" key="3">
    <source>
        <dbReference type="Proteomes" id="UP001219518"/>
    </source>
</evidence>
<reference evidence="2" key="2">
    <citation type="journal article" date="2023" name="BMC Genomics">
        <title>Pest status, molecular evolution, and epigenetic factors derived from the genome assembly of Frankliniella fusca, a thysanopteran phytovirus vector.</title>
        <authorList>
            <person name="Catto M.A."/>
            <person name="Labadie P.E."/>
            <person name="Jacobson A.L."/>
            <person name="Kennedy G.G."/>
            <person name="Srinivasan R."/>
            <person name="Hunt B.G."/>
        </authorList>
    </citation>
    <scope>NUCLEOTIDE SEQUENCE</scope>
    <source>
        <strain evidence="2">PL_HMW_Pooled</strain>
    </source>
</reference>
<accession>A0AAE1HNF2</accession>
<dbReference type="AlphaFoldDB" id="A0AAE1HNF2"/>
<keyword evidence="3" id="KW-1185">Reference proteome</keyword>
<feature type="compositionally biased region" description="Basic residues" evidence="1">
    <location>
        <begin position="119"/>
        <end position="136"/>
    </location>
</feature>
<name>A0AAE1HNF2_9NEOP</name>
<dbReference type="GO" id="GO:0003746">
    <property type="term" value="F:translation elongation factor activity"/>
    <property type="evidence" value="ECO:0007669"/>
    <property type="project" value="UniProtKB-KW"/>
</dbReference>
<feature type="region of interest" description="Disordered" evidence="1">
    <location>
        <begin position="119"/>
        <end position="147"/>
    </location>
</feature>
<sequence length="147" mass="17406">MQHVLFLHNPPSVSISEACNSAADQLLPFWARGGIPTVSKQQVVVKLRSVFNEWNELKRSKSRPSSERRERFIASLDRLFDIGVKDESKIELQEDRDFYRSMKKDRKARMSSVDVKWVQKKTKKMKRLQGQKRLKRRSDEDTYQEHI</sequence>